<reference evidence="7" key="1">
    <citation type="journal article" date="2019" name="Int. J. Syst. Evol. Microbiol.">
        <title>The Global Catalogue of Microorganisms (GCM) 10K type strain sequencing project: providing services to taxonomists for standard genome sequencing and annotation.</title>
        <authorList>
            <consortium name="The Broad Institute Genomics Platform"/>
            <consortium name="The Broad Institute Genome Sequencing Center for Infectious Disease"/>
            <person name="Wu L."/>
            <person name="Ma J."/>
        </authorList>
    </citation>
    <scope>NUCLEOTIDE SEQUENCE [LARGE SCALE GENOMIC DNA]</scope>
    <source>
        <strain evidence="7">JCM 30331</strain>
    </source>
</reference>
<evidence type="ECO:0000313" key="6">
    <source>
        <dbReference type="EMBL" id="GGK43739.1"/>
    </source>
</evidence>
<dbReference type="Pfam" id="PF02836">
    <property type="entry name" value="Glyco_hydro_2_C"/>
    <property type="match status" value="1"/>
</dbReference>
<dbReference type="InterPro" id="IPR006102">
    <property type="entry name" value="Ig-like_GH2"/>
</dbReference>
<feature type="domain" description="Glycoside hydrolase family 2 catalytic" evidence="4">
    <location>
        <begin position="304"/>
        <end position="458"/>
    </location>
</feature>
<feature type="domain" description="Glycoside hydrolase family 2 immunoglobulin-like beta-sandwich" evidence="3">
    <location>
        <begin position="193"/>
        <end position="300"/>
    </location>
</feature>
<dbReference type="PANTHER" id="PTHR42732:SF3">
    <property type="entry name" value="HYDROLASE"/>
    <property type="match status" value="1"/>
</dbReference>
<evidence type="ECO:0000256" key="2">
    <source>
        <dbReference type="SAM" id="MobiDB-lite"/>
    </source>
</evidence>
<dbReference type="SUPFAM" id="SSF51445">
    <property type="entry name" value="(Trans)glycosidases"/>
    <property type="match status" value="1"/>
</dbReference>
<evidence type="ECO:0000259" key="5">
    <source>
        <dbReference type="Pfam" id="PF02837"/>
    </source>
</evidence>
<organism evidence="6 7">
    <name type="scientific">Deinococcus malanensis</name>
    <dbReference type="NCBI Taxonomy" id="1706855"/>
    <lineage>
        <taxon>Bacteria</taxon>
        <taxon>Thermotogati</taxon>
        <taxon>Deinococcota</taxon>
        <taxon>Deinococci</taxon>
        <taxon>Deinococcales</taxon>
        <taxon>Deinococcaceae</taxon>
        <taxon>Deinococcus</taxon>
    </lineage>
</organism>
<evidence type="ECO:0000259" key="3">
    <source>
        <dbReference type="Pfam" id="PF00703"/>
    </source>
</evidence>
<dbReference type="EMBL" id="BMPP01000044">
    <property type="protein sequence ID" value="GGK43739.1"/>
    <property type="molecule type" value="Genomic_DNA"/>
</dbReference>
<dbReference type="Gene3D" id="3.20.20.80">
    <property type="entry name" value="Glycosidases"/>
    <property type="match status" value="1"/>
</dbReference>
<name>A0ABQ2F5P6_9DEIO</name>
<gene>
    <name evidence="6" type="ORF">GCM10008955_41880</name>
</gene>
<accession>A0ABQ2F5P6</accession>
<dbReference type="Pfam" id="PF02837">
    <property type="entry name" value="Glyco_hydro_2_N"/>
    <property type="match status" value="1"/>
</dbReference>
<feature type="region of interest" description="Disordered" evidence="2">
    <location>
        <begin position="1"/>
        <end position="22"/>
    </location>
</feature>
<proteinExistence type="inferred from homology"/>
<dbReference type="InterPro" id="IPR051913">
    <property type="entry name" value="GH2_Domain-Containing"/>
</dbReference>
<dbReference type="SUPFAM" id="SSF49303">
    <property type="entry name" value="beta-Galactosidase/glucuronidase domain"/>
    <property type="match status" value="1"/>
</dbReference>
<dbReference type="InterPro" id="IPR017853">
    <property type="entry name" value="GH"/>
</dbReference>
<dbReference type="Pfam" id="PF00703">
    <property type="entry name" value="Glyco_hydro_2"/>
    <property type="match status" value="1"/>
</dbReference>
<dbReference type="InterPro" id="IPR006103">
    <property type="entry name" value="Glyco_hydro_2_cat"/>
</dbReference>
<evidence type="ECO:0000259" key="4">
    <source>
        <dbReference type="Pfam" id="PF02836"/>
    </source>
</evidence>
<sequence length="637" mass="72933">MHEPSHVEPTGPSSPQVHPRPQLTRERWENLSGVWQFAHDDDNRGLDARWYEHADAFDQHIVVPYPPESRASGVHATGYHPVVWYRRAISIAPQDRAGRALLHFGAVDYRAQVWVNGRLVAQHEGGHTPFTADITSVLTAQDTQDIVVRAEDDPKDLAQARGKQDWELEPHGIWYHRTTGIWQPVWLEFVPRTFITTLRWTPDSERGRLGLHVRLNQTPAEPLRVRVRLSIRGERLADDTYLLEGREVRRDIEIDPVRFKADRKELLWTPRRPNLIDARITLLDDDDNVVDDVGSYAGLRSAGVRDGRFLLNGSAYYLRLVLAQNYWPDSHLAAPSEEALRREVELVKELGFNGVRIHQKVEDPRFLYWCDRLGLLVWGEMANAYVFTPEAQRGLTREWLEVLERDYNHPCIVTWVPINESWGVPNLEGDAAQRAFVRSLYHLTVSLDSTRPVIGNDGWEVVEGDIFGVHDYALDGNTLRERYGSAEALEHTLKAVQPSRRNFYLAGHHRKGEPVMLTEFGGLSHAPTQKDRWWGYGTVPDTDALLNRYEEIVTAVLDSPVISGFCYTQLTDTEQETNGLLREDRTPKLDTNRVRAINTRVSMALQNDVIAEIHALADERRREQLRASQQMEGVAED</sequence>
<dbReference type="InterPro" id="IPR008979">
    <property type="entry name" value="Galactose-bd-like_sf"/>
</dbReference>
<evidence type="ECO:0000313" key="7">
    <source>
        <dbReference type="Proteomes" id="UP000647587"/>
    </source>
</evidence>
<comment type="similarity">
    <text evidence="1">Belongs to the glycosyl hydrolase 2 family.</text>
</comment>
<dbReference type="InterPro" id="IPR006104">
    <property type="entry name" value="Glyco_hydro_2_N"/>
</dbReference>
<keyword evidence="7" id="KW-1185">Reference proteome</keyword>
<dbReference type="RefSeq" id="WP_189012292.1">
    <property type="nucleotide sequence ID" value="NZ_BMPP01000044.1"/>
</dbReference>
<dbReference type="InterPro" id="IPR036156">
    <property type="entry name" value="Beta-gal/glucu_dom_sf"/>
</dbReference>
<dbReference type="SUPFAM" id="SSF49785">
    <property type="entry name" value="Galactose-binding domain-like"/>
    <property type="match status" value="1"/>
</dbReference>
<comment type="caution">
    <text evidence="6">The sequence shown here is derived from an EMBL/GenBank/DDBJ whole genome shotgun (WGS) entry which is preliminary data.</text>
</comment>
<evidence type="ECO:0000256" key="1">
    <source>
        <dbReference type="ARBA" id="ARBA00007401"/>
    </source>
</evidence>
<protein>
    <submittedName>
        <fullName evidence="6">Beta-glucuronidase</fullName>
    </submittedName>
</protein>
<dbReference type="Gene3D" id="2.60.120.260">
    <property type="entry name" value="Galactose-binding domain-like"/>
    <property type="match status" value="1"/>
</dbReference>
<dbReference type="Proteomes" id="UP000647587">
    <property type="component" value="Unassembled WGS sequence"/>
</dbReference>
<dbReference type="PANTHER" id="PTHR42732">
    <property type="entry name" value="BETA-GALACTOSIDASE"/>
    <property type="match status" value="1"/>
</dbReference>
<feature type="domain" description="Glycosyl hydrolases family 2 sugar binding" evidence="5">
    <location>
        <begin position="29"/>
        <end position="148"/>
    </location>
</feature>